<accession>S3J7X3</accession>
<keyword evidence="1" id="KW-0472">Membrane</keyword>
<dbReference type="Proteomes" id="UP000014585">
    <property type="component" value="Unassembled WGS sequence"/>
</dbReference>
<gene>
    <name evidence="2" type="ORF">HMPREF0201_00491</name>
</gene>
<dbReference type="HOGENOM" id="CLU_3286832_0_0_6"/>
<dbReference type="EMBL" id="ATDT01000003">
    <property type="protein sequence ID" value="EPF20756.1"/>
    <property type="molecule type" value="Genomic_DNA"/>
</dbReference>
<reference evidence="2 3" key="1">
    <citation type="submission" date="2013-04" db="EMBL/GenBank/DDBJ databases">
        <authorList>
            <person name="Weinstock G."/>
            <person name="Sodergren E."/>
            <person name="Lobos E.A."/>
            <person name="Fulton L."/>
            <person name="Fulton R."/>
            <person name="Courtney L."/>
            <person name="Fronick C."/>
            <person name="O'Laughlin M."/>
            <person name="Godfrey J."/>
            <person name="Wilson R.M."/>
            <person name="Miner T."/>
            <person name="Farmer C."/>
            <person name="Delehaunty K."/>
            <person name="Cordes M."/>
            <person name="Minx P."/>
            <person name="Tomlinson C."/>
            <person name="Chen J."/>
            <person name="Wollam A."/>
            <person name="Pepin K.H."/>
            <person name="Palsikar V.B."/>
            <person name="Zhang X."/>
            <person name="Suruliraj S."/>
            <person name="Perna N.T."/>
            <person name="Plunkett G."/>
            <person name="Warren W."/>
            <person name="Mitreva M."/>
            <person name="Mardis E.R."/>
            <person name="Wilson R.K."/>
        </authorList>
    </citation>
    <scope>NUCLEOTIDE SEQUENCE [LARGE SCALE GENOMIC DNA]</scope>
    <source>
        <strain evidence="2 3">DSM 4568</strain>
    </source>
</reference>
<protein>
    <submittedName>
        <fullName evidence="2">Uncharacterized protein</fullName>
    </submittedName>
</protein>
<name>S3J7X3_9ENTR</name>
<dbReference type="STRING" id="566551.HMPREF0201_00491"/>
<feature type="transmembrane region" description="Helical" evidence="1">
    <location>
        <begin position="6"/>
        <end position="24"/>
    </location>
</feature>
<keyword evidence="1" id="KW-1133">Transmembrane helix</keyword>
<comment type="caution">
    <text evidence="2">The sequence shown here is derived from an EMBL/GenBank/DDBJ whole genome shotgun (WGS) entry which is preliminary data.</text>
</comment>
<keyword evidence="1" id="KW-0812">Transmembrane</keyword>
<evidence type="ECO:0000313" key="3">
    <source>
        <dbReference type="Proteomes" id="UP000014585"/>
    </source>
</evidence>
<proteinExistence type="predicted"/>
<organism evidence="2 3">
    <name type="scientific">Cedecea davisae DSM 4568</name>
    <dbReference type="NCBI Taxonomy" id="566551"/>
    <lineage>
        <taxon>Bacteria</taxon>
        <taxon>Pseudomonadati</taxon>
        <taxon>Pseudomonadota</taxon>
        <taxon>Gammaproteobacteria</taxon>
        <taxon>Enterobacterales</taxon>
        <taxon>Enterobacteriaceae</taxon>
        <taxon>Cedecea</taxon>
    </lineage>
</organism>
<evidence type="ECO:0000313" key="2">
    <source>
        <dbReference type="EMBL" id="EPF20756.1"/>
    </source>
</evidence>
<sequence length="40" mass="4697">MSGQYVIALFYCLDLMGLILIFTLEPYKNNLSFIFVLWCC</sequence>
<dbReference type="AlphaFoldDB" id="S3J7X3"/>
<evidence type="ECO:0000256" key="1">
    <source>
        <dbReference type="SAM" id="Phobius"/>
    </source>
</evidence>